<feature type="region of interest" description="Disordered" evidence="1">
    <location>
        <begin position="1"/>
        <end position="85"/>
    </location>
</feature>
<feature type="compositionally biased region" description="Basic and acidic residues" evidence="1">
    <location>
        <begin position="25"/>
        <end position="74"/>
    </location>
</feature>
<evidence type="ECO:0000313" key="3">
    <source>
        <dbReference type="Proteomes" id="UP001153269"/>
    </source>
</evidence>
<dbReference type="Proteomes" id="UP001153269">
    <property type="component" value="Unassembled WGS sequence"/>
</dbReference>
<proteinExistence type="predicted"/>
<reference evidence="2" key="1">
    <citation type="submission" date="2020-03" db="EMBL/GenBank/DDBJ databases">
        <authorList>
            <person name="Weist P."/>
        </authorList>
    </citation>
    <scope>NUCLEOTIDE SEQUENCE</scope>
</reference>
<keyword evidence="3" id="KW-1185">Reference proteome</keyword>
<evidence type="ECO:0000256" key="1">
    <source>
        <dbReference type="SAM" id="MobiDB-lite"/>
    </source>
</evidence>
<protein>
    <submittedName>
        <fullName evidence="2">Uncharacterized protein</fullName>
    </submittedName>
</protein>
<dbReference type="AlphaFoldDB" id="A0A9N7UC50"/>
<sequence length="85" mass="9856">MVTDGDVALPEKRNKARGRIGRGQEGARKEGKAEDEWRKEEWKKKESQGKGRRADRQKRDGTDVGELWQREAANREVPTGSWKHR</sequence>
<gene>
    <name evidence="2" type="ORF">PLEPLA_LOCUS15742</name>
</gene>
<organism evidence="2 3">
    <name type="scientific">Pleuronectes platessa</name>
    <name type="common">European plaice</name>
    <dbReference type="NCBI Taxonomy" id="8262"/>
    <lineage>
        <taxon>Eukaryota</taxon>
        <taxon>Metazoa</taxon>
        <taxon>Chordata</taxon>
        <taxon>Craniata</taxon>
        <taxon>Vertebrata</taxon>
        <taxon>Euteleostomi</taxon>
        <taxon>Actinopterygii</taxon>
        <taxon>Neopterygii</taxon>
        <taxon>Teleostei</taxon>
        <taxon>Neoteleostei</taxon>
        <taxon>Acanthomorphata</taxon>
        <taxon>Carangaria</taxon>
        <taxon>Pleuronectiformes</taxon>
        <taxon>Pleuronectoidei</taxon>
        <taxon>Pleuronectidae</taxon>
        <taxon>Pleuronectes</taxon>
    </lineage>
</organism>
<dbReference type="EMBL" id="CADEAL010001001">
    <property type="protein sequence ID" value="CAB1427797.1"/>
    <property type="molecule type" value="Genomic_DNA"/>
</dbReference>
<name>A0A9N7UC50_PLEPL</name>
<evidence type="ECO:0000313" key="2">
    <source>
        <dbReference type="EMBL" id="CAB1427797.1"/>
    </source>
</evidence>
<accession>A0A9N7UC50</accession>
<comment type="caution">
    <text evidence="2">The sequence shown here is derived from an EMBL/GenBank/DDBJ whole genome shotgun (WGS) entry which is preliminary data.</text>
</comment>